<dbReference type="InterPro" id="IPR005135">
    <property type="entry name" value="Endo/exonuclease/phosphatase"/>
</dbReference>
<evidence type="ECO:0000256" key="4">
    <source>
        <dbReference type="ARBA" id="ARBA00022777"/>
    </source>
</evidence>
<dbReference type="PROSITE" id="PS50011">
    <property type="entry name" value="PROTEIN_KINASE_DOM"/>
    <property type="match status" value="1"/>
</dbReference>
<dbReference type="Pfam" id="PF03372">
    <property type="entry name" value="Exo_endo_phos"/>
    <property type="match status" value="1"/>
</dbReference>
<dbReference type="Pfam" id="PF13966">
    <property type="entry name" value="zf-RVT"/>
    <property type="match status" value="1"/>
</dbReference>
<dbReference type="GO" id="GO:0051726">
    <property type="term" value="P:regulation of cell cycle"/>
    <property type="evidence" value="ECO:0007669"/>
    <property type="project" value="TreeGrafter"/>
</dbReference>
<dbReference type="InterPro" id="IPR045216">
    <property type="entry name" value="CK2_alpha"/>
</dbReference>
<dbReference type="Gene3D" id="1.10.510.10">
    <property type="entry name" value="Transferase(Phosphotransferase) domain 1"/>
    <property type="match status" value="1"/>
</dbReference>
<dbReference type="FunFam" id="1.10.1520.10:FF:000011">
    <property type="entry name" value="Ribonuclease III domain-containing protein RNC1, chloroplastic"/>
    <property type="match status" value="1"/>
</dbReference>
<dbReference type="EMBL" id="OIVN01006210">
    <property type="protein sequence ID" value="SPD27856.1"/>
    <property type="molecule type" value="Genomic_DNA"/>
</dbReference>
<sequence length="1889" mass="216932">MGKLWLGHKDLEWLGNCIEKAMTYQKSGEFVQHRRDGYKAIHVFRRSNQNGTFLELSEFHSGSRQGVLCVPAGVEWQGWVDFSKQGKGFWDFNVRRRAAVGGVGNNKGKEILLPQTTQKDINFKNQISVDANKAISINATLQPPETKVKARVEVSIQLDTSETHHTGLAAQSKPPEIRAYPPFHGSSSTSLEDLTSSCIDHHRDLTCDKLSRGEEAMLPLTTTLEHESSGWATNSREVVSAIEPSSEGSNWALQLRDGRRLVMPSSPMAPLSSNPFFALSSEYLEVGKRIPSALGGVSADESIEDGEIDMVSSLEISKYEQEGVVSEVGDWTKTLCGSNLWRFHSRMPSHVLRSKESWVPRRSPQGASYEGFEDRVMRLLCEIEASTRVTRCIGEGSMQAIRVAKPRMNRELLSWNVRGLNDGSMRLQVRNLLHRWKTDIVCLQETKLAGVTLAIIRSLWQGKFVDWICLDAVGASGDILLLWDNRAVEKVEEAVGSFSISCKFREVSSGFEWALSRVYGPNRREERRLLWEELSGVSSWWGVPWCVGGDFNVVRYPSERLGSDRISSYMRDFLEFIFCIGLVDLPLEGGSVTWSNSQFRSRLDRFLLSPDVGGSFFHNSSKQQWWGSYSFSGSSSYILVQKLKALKLDLRRWWNAEVFGDMNSRKNLLLASIQEMDAKEEVRLLSSEEKLAKGRFKTELEKVLLMEEIHCCQKSRALWLREGDKNTRHPLLDGLAFSSIDETDRTCLDRSFTEEEVVGVVKDMAGDKSPGPDGFSMAFFPKCWAIVKDDVMAVLHEFHAHVSITQNAFIGGRQILDSVLVANESLDSRLKSNILGVLCKLDLEKAYDHGLRHGDPLSPLLFLLIMEALSRMVDKVTKGGFIFGFSVGNSAGNILTISHLLFADDTLIMCRADLDQLWLPLGASFKKKSIWNVVVEKVEKCLAGWKRIYLSKGGRLTLIKRKWLWRYGADHEALWRRVVDSKYGSQWRGWCSHKVHVPYGVGLWKFIRASWDDFSRHSAFQVGDGAQVKFWLDTWCGDQPFRDTFPNLFRLARVLDASVADHLQILSTSHHWDVVFSRQAQDWELEIVSAFMELLYSCPIRRGSLDEMCWRLSSQKAFTVRSYYSCLLQPSGSFFPWKSVWKSKVPTRVAFFTWTAALERILTVDNLRKRRVIIIDWCYMCKAHGETVNHLLLHCTVAQELWSLIFALFGIAWVMPRGVVDLLSCWSDRFGKSEAGAIWKAIPHYLMWSVFWALFGAIYLCFGIPEVYRVLFEVFGMDPEDEDCQPKERRQLEDVDYVSVEFEDNKLTWQDPPEDALFAHPRLFRACVPPGMHRFRGNIWDYESRPQVMNALGYPLPKADRIPDITKARNIELGLGLQLCFLHPSKHKFEHPRFCYERLEYVGQKIQDLVMAERLLMKHLDAPGVWLQERHRRVLMNKFCGRYLRDRYLHRYIIYSEKVQDAYEHNRRLRNPATTAVQQALHGLSYTIYGKPDVRRLMFERHMIDAHNPALLLLPRLLLILCALLAFRAPVAHPPILRTPSSFPNFPSHTIILNTTSSNNNKADTINLLEISGPNRRAMSKARVYADINVVRPKEYWDYESLTVQWGDQDDYEVVRKVGRGKYSEVFEGINVNSNERCIIKILKPVKKKKIKREIKILQNLCGGPNVVKLLDIVRDQHSKTPSLIFEYVNSTDFKVLYPTLTDYDIRYYIYELLKALDYCHSQGIMHRDVKPHNVMIDHELRKLRLIDWGLAEFYHPSKEYNVRVASRYFKGPELLVDLQDYDYSLDMWSLGCMFAGMIFRKEPFFYGHDNHDQLVKIAKVLGTDELNAYLNKYHLELDPQLDALVGRHSRKNLNPWNVMVEPKGPNLLMLFALQTISLVRSLWRSGFS</sequence>
<comment type="catalytic activity">
    <reaction evidence="8">
        <text>L-threonyl-[protein] + ATP = O-phospho-L-threonyl-[protein] + ADP + H(+)</text>
        <dbReference type="Rhea" id="RHEA:46608"/>
        <dbReference type="Rhea" id="RHEA-COMP:11060"/>
        <dbReference type="Rhea" id="RHEA-COMP:11605"/>
        <dbReference type="ChEBI" id="CHEBI:15378"/>
        <dbReference type="ChEBI" id="CHEBI:30013"/>
        <dbReference type="ChEBI" id="CHEBI:30616"/>
        <dbReference type="ChEBI" id="CHEBI:61977"/>
        <dbReference type="ChEBI" id="CHEBI:456216"/>
        <dbReference type="EC" id="2.7.11.1"/>
    </reaction>
</comment>
<protein>
    <recommendedName>
        <fullName evidence="8">Casein kinase II subunit alpha</fullName>
        <shortName evidence="8">CK II alpha</shortName>
        <ecNumber evidence="8">2.7.11.1</ecNumber>
    </recommendedName>
</protein>
<evidence type="ECO:0000256" key="6">
    <source>
        <dbReference type="ARBA" id="ARBA00061236"/>
    </source>
</evidence>
<evidence type="ECO:0000256" key="8">
    <source>
        <dbReference type="RuleBase" id="RU369118"/>
    </source>
</evidence>
<gene>
    <name evidence="11" type="ORF">FSB_LOCUS55738</name>
</gene>
<keyword evidence="4 8" id="KW-0418">Kinase</keyword>
<dbReference type="GO" id="GO:0005829">
    <property type="term" value="C:cytosol"/>
    <property type="evidence" value="ECO:0007669"/>
    <property type="project" value="TreeGrafter"/>
</dbReference>
<feature type="transmembrane region" description="Helical" evidence="9">
    <location>
        <begin position="1201"/>
        <end position="1224"/>
    </location>
</feature>
<dbReference type="Gene3D" id="1.10.1520.10">
    <property type="entry name" value="Ribonuclease III domain"/>
    <property type="match status" value="1"/>
</dbReference>
<comment type="similarity">
    <text evidence="6 8">Belongs to the protein kinase superfamily. Ser/Thr protein kinase family. CK2 subfamily.</text>
</comment>
<dbReference type="EC" id="2.7.11.1" evidence="8"/>
<dbReference type="FunFam" id="1.10.510.10:FF:000059">
    <property type="entry name" value="Casein kinase II subunit alpha"/>
    <property type="match status" value="1"/>
</dbReference>
<comment type="catalytic activity">
    <reaction evidence="8">
        <text>L-seryl-[protein] + ATP = O-phospho-L-seryl-[protein] + ADP + H(+)</text>
        <dbReference type="Rhea" id="RHEA:17989"/>
        <dbReference type="Rhea" id="RHEA-COMP:9863"/>
        <dbReference type="Rhea" id="RHEA-COMP:11604"/>
        <dbReference type="ChEBI" id="CHEBI:15378"/>
        <dbReference type="ChEBI" id="CHEBI:29999"/>
        <dbReference type="ChEBI" id="CHEBI:30616"/>
        <dbReference type="ChEBI" id="CHEBI:83421"/>
        <dbReference type="ChEBI" id="CHEBI:456216"/>
        <dbReference type="EC" id="2.7.11.1"/>
    </reaction>
</comment>
<keyword evidence="5 7" id="KW-0067">ATP-binding</keyword>
<keyword evidence="3 7" id="KW-0547">Nucleotide-binding</keyword>
<evidence type="ECO:0000256" key="1">
    <source>
        <dbReference type="ARBA" id="ARBA00022527"/>
    </source>
</evidence>
<dbReference type="PANTHER" id="PTHR24054:SF56">
    <property type="entry name" value="CASEIN KINASE II SUBUNIT ALPHA-1"/>
    <property type="match status" value="1"/>
</dbReference>
<dbReference type="GO" id="GO:0106310">
    <property type="term" value="F:protein serine kinase activity"/>
    <property type="evidence" value="ECO:0007669"/>
    <property type="project" value="UniProtKB-UniRule"/>
</dbReference>
<keyword evidence="1 8" id="KW-0723">Serine/threonine-protein kinase</keyword>
<name>A0A2N9IQS5_FAGSY</name>
<comment type="function">
    <text evidence="8">Casein kinases are operationally defined by their preferential utilization of acidic proteins as substrates.</text>
</comment>
<dbReference type="PANTHER" id="PTHR24054">
    <property type="entry name" value="CASEIN KINASE II SUBUNIT ALPHA"/>
    <property type="match status" value="1"/>
</dbReference>
<evidence type="ECO:0000256" key="9">
    <source>
        <dbReference type="SAM" id="Phobius"/>
    </source>
</evidence>
<keyword evidence="9" id="KW-0472">Membrane</keyword>
<dbReference type="GO" id="GO:0005524">
    <property type="term" value="F:ATP binding"/>
    <property type="evidence" value="ECO:0007669"/>
    <property type="project" value="UniProtKB-UniRule"/>
</dbReference>
<dbReference type="InterPro" id="IPR008271">
    <property type="entry name" value="Ser/Thr_kinase_AS"/>
</dbReference>
<dbReference type="GO" id="GO:0006396">
    <property type="term" value="P:RNA processing"/>
    <property type="evidence" value="ECO:0007669"/>
    <property type="project" value="InterPro"/>
</dbReference>
<evidence type="ECO:0000313" key="11">
    <source>
        <dbReference type="EMBL" id="SPD27856.1"/>
    </source>
</evidence>
<dbReference type="InterPro" id="IPR000719">
    <property type="entry name" value="Prot_kinase_dom"/>
</dbReference>
<dbReference type="SUPFAM" id="SSF69065">
    <property type="entry name" value="RNase III domain-like"/>
    <property type="match status" value="1"/>
</dbReference>
<proteinExistence type="inferred from homology"/>
<evidence type="ECO:0000256" key="3">
    <source>
        <dbReference type="ARBA" id="ARBA00022741"/>
    </source>
</evidence>
<dbReference type="InterPro" id="IPR017441">
    <property type="entry name" value="Protein_kinase_ATP_BS"/>
</dbReference>
<evidence type="ECO:0000256" key="7">
    <source>
        <dbReference type="PROSITE-ProRule" id="PRU10141"/>
    </source>
</evidence>
<dbReference type="SMART" id="SM00220">
    <property type="entry name" value="S_TKc"/>
    <property type="match status" value="1"/>
</dbReference>
<dbReference type="CDD" id="cd14132">
    <property type="entry name" value="STKc_CK2_alpha"/>
    <property type="match status" value="1"/>
</dbReference>
<reference evidence="11" key="1">
    <citation type="submission" date="2018-02" db="EMBL/GenBank/DDBJ databases">
        <authorList>
            <person name="Cohen D.B."/>
            <person name="Kent A.D."/>
        </authorList>
    </citation>
    <scope>NUCLEOTIDE SEQUENCE</scope>
</reference>
<feature type="transmembrane region" description="Helical" evidence="9">
    <location>
        <begin position="1245"/>
        <end position="1265"/>
    </location>
</feature>
<dbReference type="Gene3D" id="3.30.200.20">
    <property type="entry name" value="Phosphorylase Kinase, domain 1"/>
    <property type="match status" value="1"/>
</dbReference>
<dbReference type="GO" id="GO:0004674">
    <property type="term" value="F:protein serine/threonine kinase activity"/>
    <property type="evidence" value="ECO:0007669"/>
    <property type="project" value="UniProtKB-UniRule"/>
</dbReference>
<dbReference type="CDD" id="cd00593">
    <property type="entry name" value="RIBOc"/>
    <property type="match status" value="1"/>
</dbReference>
<dbReference type="InterPro" id="IPR011009">
    <property type="entry name" value="Kinase-like_dom_sf"/>
</dbReference>
<dbReference type="InterPro" id="IPR036691">
    <property type="entry name" value="Endo/exonu/phosph_ase_sf"/>
</dbReference>
<dbReference type="GO" id="GO:0005634">
    <property type="term" value="C:nucleus"/>
    <property type="evidence" value="ECO:0007669"/>
    <property type="project" value="TreeGrafter"/>
</dbReference>
<dbReference type="InterPro" id="IPR000999">
    <property type="entry name" value="RNase_III_dom"/>
</dbReference>
<dbReference type="Pfam" id="PF00069">
    <property type="entry name" value="Pkinase"/>
    <property type="match status" value="1"/>
</dbReference>
<dbReference type="SUPFAM" id="SSF56112">
    <property type="entry name" value="Protein kinase-like (PK-like)"/>
    <property type="match status" value="1"/>
</dbReference>
<evidence type="ECO:0000256" key="5">
    <source>
        <dbReference type="ARBA" id="ARBA00022840"/>
    </source>
</evidence>
<evidence type="ECO:0000256" key="2">
    <source>
        <dbReference type="ARBA" id="ARBA00022679"/>
    </source>
</evidence>
<feature type="domain" description="Protein kinase" evidence="10">
    <location>
        <begin position="1612"/>
        <end position="1889"/>
    </location>
</feature>
<dbReference type="PROSITE" id="PS00108">
    <property type="entry name" value="PROTEIN_KINASE_ST"/>
    <property type="match status" value="1"/>
</dbReference>
<evidence type="ECO:0000259" key="10">
    <source>
        <dbReference type="PROSITE" id="PS50011"/>
    </source>
</evidence>
<dbReference type="GO" id="GO:0004525">
    <property type="term" value="F:ribonuclease III activity"/>
    <property type="evidence" value="ECO:0007669"/>
    <property type="project" value="InterPro"/>
</dbReference>
<dbReference type="InterPro" id="IPR036389">
    <property type="entry name" value="RNase_III_sf"/>
</dbReference>
<dbReference type="FunFam" id="3.30.200.20:FF:000088">
    <property type="entry name" value="Casein kinase II subunit alpha"/>
    <property type="match status" value="1"/>
</dbReference>
<feature type="binding site" evidence="7">
    <location>
        <position position="1641"/>
    </location>
    <ligand>
        <name>ATP</name>
        <dbReference type="ChEBI" id="CHEBI:30616"/>
    </ligand>
</feature>
<keyword evidence="9" id="KW-1133">Transmembrane helix</keyword>
<dbReference type="SUPFAM" id="SSF56219">
    <property type="entry name" value="DNase I-like"/>
    <property type="match status" value="1"/>
</dbReference>
<dbReference type="PROSITE" id="PS00107">
    <property type="entry name" value="PROTEIN_KINASE_ATP"/>
    <property type="match status" value="1"/>
</dbReference>
<dbReference type="GO" id="GO:0005956">
    <property type="term" value="C:protein kinase CK2 complex"/>
    <property type="evidence" value="ECO:0007669"/>
    <property type="project" value="TreeGrafter"/>
</dbReference>
<organism evidence="11">
    <name type="scientific">Fagus sylvatica</name>
    <name type="common">Beechnut</name>
    <dbReference type="NCBI Taxonomy" id="28930"/>
    <lineage>
        <taxon>Eukaryota</taxon>
        <taxon>Viridiplantae</taxon>
        <taxon>Streptophyta</taxon>
        <taxon>Embryophyta</taxon>
        <taxon>Tracheophyta</taxon>
        <taxon>Spermatophyta</taxon>
        <taxon>Magnoliopsida</taxon>
        <taxon>eudicotyledons</taxon>
        <taxon>Gunneridae</taxon>
        <taxon>Pentapetalae</taxon>
        <taxon>rosids</taxon>
        <taxon>fabids</taxon>
        <taxon>Fagales</taxon>
        <taxon>Fagaceae</taxon>
        <taxon>Fagus</taxon>
    </lineage>
</organism>
<dbReference type="Gene3D" id="3.60.10.10">
    <property type="entry name" value="Endonuclease/exonuclease/phosphatase"/>
    <property type="match status" value="1"/>
</dbReference>
<keyword evidence="2 8" id="KW-0808">Transferase</keyword>
<accession>A0A2N9IQS5</accession>
<dbReference type="InterPro" id="IPR026960">
    <property type="entry name" value="RVT-Znf"/>
</dbReference>
<keyword evidence="9" id="KW-0812">Transmembrane</keyword>